<comment type="subcellular location">
    <subcellularLocation>
        <location evidence="1">Nucleus</location>
    </subcellularLocation>
</comment>
<evidence type="ECO:0000256" key="1">
    <source>
        <dbReference type="ARBA" id="ARBA00004123"/>
    </source>
</evidence>
<feature type="compositionally biased region" description="Polar residues" evidence="3">
    <location>
        <begin position="144"/>
        <end position="153"/>
    </location>
</feature>
<dbReference type="InterPro" id="IPR029071">
    <property type="entry name" value="Ubiquitin-like_domsf"/>
</dbReference>
<dbReference type="InterPro" id="IPR000626">
    <property type="entry name" value="Ubiquitin-like_dom"/>
</dbReference>
<dbReference type="Gene3D" id="3.10.20.90">
    <property type="entry name" value="Phosphatidylinositol 3-kinase Catalytic Subunit, Chain A, domain 1"/>
    <property type="match status" value="1"/>
</dbReference>
<evidence type="ECO:0000259" key="4">
    <source>
        <dbReference type="PROSITE" id="PS50053"/>
    </source>
</evidence>
<dbReference type="InterPro" id="IPR039336">
    <property type="entry name" value="Midnolin"/>
</dbReference>
<dbReference type="PANTHER" id="PTHR23010">
    <property type="entry name" value="MIDNOLIN"/>
    <property type="match status" value="1"/>
</dbReference>
<dbReference type="AlphaFoldDB" id="A0A7R9PDJ8"/>
<organism evidence="5">
    <name type="scientific">Timema californicum</name>
    <name type="common">California timema</name>
    <name type="synonym">Walking stick</name>
    <dbReference type="NCBI Taxonomy" id="61474"/>
    <lineage>
        <taxon>Eukaryota</taxon>
        <taxon>Metazoa</taxon>
        <taxon>Ecdysozoa</taxon>
        <taxon>Arthropoda</taxon>
        <taxon>Hexapoda</taxon>
        <taxon>Insecta</taxon>
        <taxon>Pterygota</taxon>
        <taxon>Neoptera</taxon>
        <taxon>Polyneoptera</taxon>
        <taxon>Phasmatodea</taxon>
        <taxon>Timematodea</taxon>
        <taxon>Timematoidea</taxon>
        <taxon>Timematidae</taxon>
        <taxon>Timema</taxon>
    </lineage>
</organism>
<dbReference type="PANTHER" id="PTHR23010:SF1">
    <property type="entry name" value="MIDNOLIN"/>
    <property type="match status" value="1"/>
</dbReference>
<keyword evidence="2" id="KW-0539">Nucleus</keyword>
<evidence type="ECO:0000256" key="3">
    <source>
        <dbReference type="SAM" id="MobiDB-lite"/>
    </source>
</evidence>
<feature type="compositionally biased region" description="Polar residues" evidence="3">
    <location>
        <begin position="121"/>
        <end position="133"/>
    </location>
</feature>
<dbReference type="CDD" id="cd01804">
    <property type="entry name" value="Ubl_midnolin"/>
    <property type="match status" value="1"/>
</dbReference>
<accession>A0A7R9PDJ8</accession>
<dbReference type="Pfam" id="PF00240">
    <property type="entry name" value="ubiquitin"/>
    <property type="match status" value="1"/>
</dbReference>
<dbReference type="EMBL" id="OE190646">
    <property type="protein sequence ID" value="CAD7579242.1"/>
    <property type="molecule type" value="Genomic_DNA"/>
</dbReference>
<name>A0A7R9PDJ8_TIMCA</name>
<reference evidence="5" key="1">
    <citation type="submission" date="2020-11" db="EMBL/GenBank/DDBJ databases">
        <authorList>
            <person name="Tran Van P."/>
        </authorList>
    </citation>
    <scope>NUCLEOTIDE SEQUENCE</scope>
</reference>
<evidence type="ECO:0000256" key="2">
    <source>
        <dbReference type="ARBA" id="ARBA00023242"/>
    </source>
</evidence>
<dbReference type="GO" id="GO:0005634">
    <property type="term" value="C:nucleus"/>
    <property type="evidence" value="ECO:0007669"/>
    <property type="project" value="UniProtKB-SubCell"/>
</dbReference>
<dbReference type="PROSITE" id="PS50053">
    <property type="entry name" value="UBIQUITIN_2"/>
    <property type="match status" value="1"/>
</dbReference>
<feature type="region of interest" description="Disordered" evidence="3">
    <location>
        <begin position="118"/>
        <end position="153"/>
    </location>
</feature>
<protein>
    <submittedName>
        <fullName evidence="5">(California timema) hypothetical protein</fullName>
    </submittedName>
</protein>
<evidence type="ECO:0000313" key="5">
    <source>
        <dbReference type="EMBL" id="CAD7579242.1"/>
    </source>
</evidence>
<gene>
    <name evidence="5" type="ORF">TCMB3V08_LOCUS11776</name>
</gene>
<sequence>MDVLLVCVFVVNRIKLQVTSSPGVWFAHDSQGSNPERRLANESFRVSSPGALAVLYFFYTVLGTSVRGFQGLAKFLIIQFRGGGGGEGILIFRTNTPSCWGRLLLVCVVVFPSNRHKPASTMDNSGNAGSSTEPPKAGGATTAEPVSNRSGCGCTSSTKITVRVTPTTGGQFDLQVAKTESVENLKKFISKKLKVPKERICLLHRDRQLRDGTLQENQLMDGSRLTLLPSVETGLLVSGYFTFNCMNWLGVINECTGEGGIGLGKIGFNNILNA</sequence>
<feature type="domain" description="Ubiquitin-like" evidence="4">
    <location>
        <begin position="158"/>
        <end position="234"/>
    </location>
</feature>
<dbReference type="SUPFAM" id="SSF54236">
    <property type="entry name" value="Ubiquitin-like"/>
    <property type="match status" value="1"/>
</dbReference>
<proteinExistence type="predicted"/>
<dbReference type="SMART" id="SM00213">
    <property type="entry name" value="UBQ"/>
    <property type="match status" value="1"/>
</dbReference>